<dbReference type="AlphaFoldDB" id="A0A6A2XVQ3"/>
<feature type="compositionally biased region" description="Basic and acidic residues" evidence="1">
    <location>
        <begin position="172"/>
        <end position="181"/>
    </location>
</feature>
<feature type="region of interest" description="Disordered" evidence="1">
    <location>
        <begin position="155"/>
        <end position="181"/>
    </location>
</feature>
<name>A0A6A2XVQ3_HIBSY</name>
<evidence type="ECO:0000313" key="2">
    <source>
        <dbReference type="EMBL" id="KAE8679793.1"/>
    </source>
</evidence>
<reference evidence="2" key="1">
    <citation type="submission" date="2019-09" db="EMBL/GenBank/DDBJ databases">
        <title>Draft genome information of white flower Hibiscus syriacus.</title>
        <authorList>
            <person name="Kim Y.-M."/>
        </authorList>
    </citation>
    <scope>NUCLEOTIDE SEQUENCE [LARGE SCALE GENOMIC DNA]</scope>
    <source>
        <strain evidence="2">YM2019G1</strain>
    </source>
</reference>
<accession>A0A6A2XVQ3</accession>
<comment type="caution">
    <text evidence="2">The sequence shown here is derived from an EMBL/GenBank/DDBJ whole genome shotgun (WGS) entry which is preliminary data.</text>
</comment>
<proteinExistence type="predicted"/>
<protein>
    <submittedName>
        <fullName evidence="2">Uncharacterized protein</fullName>
    </submittedName>
</protein>
<dbReference type="Proteomes" id="UP000436088">
    <property type="component" value="Unassembled WGS sequence"/>
</dbReference>
<feature type="region of interest" description="Disordered" evidence="1">
    <location>
        <begin position="67"/>
        <end position="102"/>
    </location>
</feature>
<feature type="compositionally biased region" description="Polar residues" evidence="1">
    <location>
        <begin position="155"/>
        <end position="166"/>
    </location>
</feature>
<keyword evidence="3" id="KW-1185">Reference proteome</keyword>
<sequence>MNPPLKMMKSVMMLPAYSHKRHFHLQVAMLLTCLSQQQVLNPRGEANRILIWHHHLQSQYSEERKAHVKASSVSGSANAQPVEREEGEWSDAEGSADAHGNSNIHEDIKASQEQCVQEVMETSASEGNASGVTVDTVSAAEKSHTPLRLEQILSDQKGNISRNSEGNAKGDISVDRQEEPGLLPKQREVKGIEASYALKCANNPGKRKIDEQKEAMLGKKRNRKTMFFGGC</sequence>
<dbReference type="EMBL" id="VEPZ02001329">
    <property type="protein sequence ID" value="KAE8679793.1"/>
    <property type="molecule type" value="Genomic_DNA"/>
</dbReference>
<gene>
    <name evidence="2" type="ORF">F3Y22_tig00111394pilonHSYRG00022</name>
</gene>
<evidence type="ECO:0000256" key="1">
    <source>
        <dbReference type="SAM" id="MobiDB-lite"/>
    </source>
</evidence>
<organism evidence="2 3">
    <name type="scientific">Hibiscus syriacus</name>
    <name type="common">Rose of Sharon</name>
    <dbReference type="NCBI Taxonomy" id="106335"/>
    <lineage>
        <taxon>Eukaryota</taxon>
        <taxon>Viridiplantae</taxon>
        <taxon>Streptophyta</taxon>
        <taxon>Embryophyta</taxon>
        <taxon>Tracheophyta</taxon>
        <taxon>Spermatophyta</taxon>
        <taxon>Magnoliopsida</taxon>
        <taxon>eudicotyledons</taxon>
        <taxon>Gunneridae</taxon>
        <taxon>Pentapetalae</taxon>
        <taxon>rosids</taxon>
        <taxon>malvids</taxon>
        <taxon>Malvales</taxon>
        <taxon>Malvaceae</taxon>
        <taxon>Malvoideae</taxon>
        <taxon>Hibiscus</taxon>
    </lineage>
</organism>
<evidence type="ECO:0000313" key="3">
    <source>
        <dbReference type="Proteomes" id="UP000436088"/>
    </source>
</evidence>